<gene>
    <name evidence="1" type="ORF">POM88_016665</name>
</gene>
<accession>A0AAD8MXM3</accession>
<sequence length="167" mass="19726">MPETTLTMRFHDTMFGMTQTMYGQSAKKEIKLYGFLDDDNECHEVIEECSKCGFPTQIKELFVHIMVNCQVTDLLSLWKKHWKNMSDDIIMRRRKENVNANITIIDKQLEFYVLAKIDKLLKCIGKSLKHYEYEEDDIVIPADFCDPDTTNSVDTMIEWTYPNFMEN</sequence>
<protein>
    <submittedName>
        <fullName evidence="1">Uncharacterized protein</fullName>
    </submittedName>
</protein>
<evidence type="ECO:0000313" key="1">
    <source>
        <dbReference type="EMBL" id="KAK1388487.1"/>
    </source>
</evidence>
<reference evidence="1" key="2">
    <citation type="submission" date="2023-05" db="EMBL/GenBank/DDBJ databases">
        <authorList>
            <person name="Schelkunov M.I."/>
        </authorList>
    </citation>
    <scope>NUCLEOTIDE SEQUENCE</scope>
    <source>
        <strain evidence="1">Hsosn_3</strain>
        <tissue evidence="1">Leaf</tissue>
    </source>
</reference>
<evidence type="ECO:0000313" key="2">
    <source>
        <dbReference type="Proteomes" id="UP001237642"/>
    </source>
</evidence>
<comment type="caution">
    <text evidence="1">The sequence shown here is derived from an EMBL/GenBank/DDBJ whole genome shotgun (WGS) entry which is preliminary data.</text>
</comment>
<dbReference type="EMBL" id="JAUIZM010000004">
    <property type="protein sequence ID" value="KAK1388487.1"/>
    <property type="molecule type" value="Genomic_DNA"/>
</dbReference>
<keyword evidence="2" id="KW-1185">Reference proteome</keyword>
<proteinExistence type="predicted"/>
<dbReference type="Proteomes" id="UP001237642">
    <property type="component" value="Unassembled WGS sequence"/>
</dbReference>
<reference evidence="1" key="1">
    <citation type="submission" date="2023-02" db="EMBL/GenBank/DDBJ databases">
        <title>Genome of toxic invasive species Heracleum sosnowskyi carries increased number of genes despite the absence of recent whole-genome duplications.</title>
        <authorList>
            <person name="Schelkunov M."/>
            <person name="Shtratnikova V."/>
            <person name="Makarenko M."/>
            <person name="Klepikova A."/>
            <person name="Omelchenko D."/>
            <person name="Novikova G."/>
            <person name="Obukhova E."/>
            <person name="Bogdanov V."/>
            <person name="Penin A."/>
            <person name="Logacheva M."/>
        </authorList>
    </citation>
    <scope>NUCLEOTIDE SEQUENCE</scope>
    <source>
        <strain evidence="1">Hsosn_3</strain>
        <tissue evidence="1">Leaf</tissue>
    </source>
</reference>
<organism evidence="1 2">
    <name type="scientific">Heracleum sosnowskyi</name>
    <dbReference type="NCBI Taxonomy" id="360622"/>
    <lineage>
        <taxon>Eukaryota</taxon>
        <taxon>Viridiplantae</taxon>
        <taxon>Streptophyta</taxon>
        <taxon>Embryophyta</taxon>
        <taxon>Tracheophyta</taxon>
        <taxon>Spermatophyta</taxon>
        <taxon>Magnoliopsida</taxon>
        <taxon>eudicotyledons</taxon>
        <taxon>Gunneridae</taxon>
        <taxon>Pentapetalae</taxon>
        <taxon>asterids</taxon>
        <taxon>campanulids</taxon>
        <taxon>Apiales</taxon>
        <taxon>Apiaceae</taxon>
        <taxon>Apioideae</taxon>
        <taxon>apioid superclade</taxon>
        <taxon>Tordylieae</taxon>
        <taxon>Tordyliinae</taxon>
        <taxon>Heracleum</taxon>
    </lineage>
</organism>
<dbReference type="AlphaFoldDB" id="A0AAD8MXM3"/>
<name>A0AAD8MXM3_9APIA</name>